<dbReference type="OrthoDB" id="8084989at2"/>
<dbReference type="SUPFAM" id="SSF141371">
    <property type="entry name" value="PilZ domain-like"/>
    <property type="match status" value="1"/>
</dbReference>
<name>A0A5B2VPQ8_9HYPH</name>
<reference evidence="2 3" key="1">
    <citation type="submission" date="2019-09" db="EMBL/GenBank/DDBJ databases">
        <title>Salinarimonas rosea gen. nov., sp. nov., a new member of the a-2 subgroup of the Proteobacteria.</title>
        <authorList>
            <person name="Liu J."/>
        </authorList>
    </citation>
    <scope>NUCLEOTIDE SEQUENCE [LARGE SCALE GENOMIC DNA]</scope>
    <source>
        <strain evidence="2 3">BN140002</strain>
    </source>
</reference>
<dbReference type="EMBL" id="VUOA01000009">
    <property type="protein sequence ID" value="KAA2241101.1"/>
    <property type="molecule type" value="Genomic_DNA"/>
</dbReference>
<comment type="caution">
    <text evidence="2">The sequence shown here is derived from an EMBL/GenBank/DDBJ whole genome shotgun (WGS) entry which is preliminary data.</text>
</comment>
<reference evidence="2 3" key="2">
    <citation type="submission" date="2019-09" db="EMBL/GenBank/DDBJ databases">
        <authorList>
            <person name="Jin C."/>
        </authorList>
    </citation>
    <scope>NUCLEOTIDE SEQUENCE [LARGE SCALE GENOMIC DNA]</scope>
    <source>
        <strain evidence="2 3">BN140002</strain>
    </source>
</reference>
<evidence type="ECO:0000313" key="3">
    <source>
        <dbReference type="Proteomes" id="UP000323142"/>
    </source>
</evidence>
<dbReference type="GO" id="GO:0035438">
    <property type="term" value="F:cyclic-di-GMP binding"/>
    <property type="evidence" value="ECO:0007669"/>
    <property type="project" value="InterPro"/>
</dbReference>
<proteinExistence type="predicted"/>
<protein>
    <submittedName>
        <fullName evidence="2">PilZ domain-containing protein</fullName>
    </submittedName>
</protein>
<dbReference type="Gene3D" id="2.40.10.220">
    <property type="entry name" value="predicted glycosyltransferase like domains"/>
    <property type="match status" value="1"/>
</dbReference>
<dbReference type="PROSITE" id="PS51257">
    <property type="entry name" value="PROKAR_LIPOPROTEIN"/>
    <property type="match status" value="1"/>
</dbReference>
<gene>
    <name evidence="2" type="ORF">F0L46_04695</name>
</gene>
<evidence type="ECO:0000259" key="1">
    <source>
        <dbReference type="Pfam" id="PF07238"/>
    </source>
</evidence>
<organism evidence="2 3">
    <name type="scientific">Salinarimonas soli</name>
    <dbReference type="NCBI Taxonomy" id="1638099"/>
    <lineage>
        <taxon>Bacteria</taxon>
        <taxon>Pseudomonadati</taxon>
        <taxon>Pseudomonadota</taxon>
        <taxon>Alphaproteobacteria</taxon>
        <taxon>Hyphomicrobiales</taxon>
        <taxon>Salinarimonadaceae</taxon>
        <taxon>Salinarimonas</taxon>
    </lineage>
</organism>
<dbReference type="Pfam" id="PF07238">
    <property type="entry name" value="PilZ"/>
    <property type="match status" value="1"/>
</dbReference>
<sequence length="96" mass="11037">MTDLRRRPRQKTLLRGEITTLTGMVMSCAIRDLSEGGARLTFGDATWVPDRFKLAIFGREWTANAEVRWRKDNQVGVEFRSLRIHQAPAERAQHIA</sequence>
<feature type="domain" description="PilZ" evidence="1">
    <location>
        <begin position="4"/>
        <end position="86"/>
    </location>
</feature>
<accession>A0A5B2VPQ8</accession>
<dbReference type="RefSeq" id="WP_149815882.1">
    <property type="nucleotide sequence ID" value="NZ_VUOA01000009.1"/>
</dbReference>
<dbReference type="Proteomes" id="UP000323142">
    <property type="component" value="Unassembled WGS sequence"/>
</dbReference>
<dbReference type="InterPro" id="IPR009875">
    <property type="entry name" value="PilZ_domain"/>
</dbReference>
<keyword evidence="3" id="KW-1185">Reference proteome</keyword>
<evidence type="ECO:0000313" key="2">
    <source>
        <dbReference type="EMBL" id="KAA2241101.1"/>
    </source>
</evidence>
<dbReference type="AlphaFoldDB" id="A0A5B2VPQ8"/>